<dbReference type="Pfam" id="PF20150">
    <property type="entry name" value="2EXR"/>
    <property type="match status" value="1"/>
</dbReference>
<reference evidence="2 3" key="1">
    <citation type="submission" date="2023-01" db="EMBL/GenBank/DDBJ databases">
        <title>Analysis of 21 Apiospora genomes using comparative genomics revels a genus with tremendous synthesis potential of carbohydrate active enzymes and secondary metabolites.</title>
        <authorList>
            <person name="Sorensen T."/>
        </authorList>
    </citation>
    <scope>NUCLEOTIDE SEQUENCE [LARGE SCALE GENOMIC DNA]</scope>
    <source>
        <strain evidence="2 3">CBS 24483</strain>
    </source>
</reference>
<dbReference type="RefSeq" id="XP_066698300.1">
    <property type="nucleotide sequence ID" value="XM_066845902.1"/>
</dbReference>
<protein>
    <recommendedName>
        <fullName evidence="1">2EXR domain-containing protein</fullName>
    </recommendedName>
</protein>
<evidence type="ECO:0000259" key="1">
    <source>
        <dbReference type="Pfam" id="PF20150"/>
    </source>
</evidence>
<comment type="caution">
    <text evidence="2">The sequence shown here is derived from an EMBL/GenBank/DDBJ whole genome shotgun (WGS) entry which is preliminary data.</text>
</comment>
<evidence type="ECO:0000313" key="2">
    <source>
        <dbReference type="EMBL" id="KAK7948794.1"/>
    </source>
</evidence>
<dbReference type="EMBL" id="JAQQWE010000006">
    <property type="protein sequence ID" value="KAK7948794.1"/>
    <property type="molecule type" value="Genomic_DNA"/>
</dbReference>
<dbReference type="GeneID" id="92078964"/>
<evidence type="ECO:0000313" key="3">
    <source>
        <dbReference type="Proteomes" id="UP001391051"/>
    </source>
</evidence>
<accession>A0ABR1Q8Q8</accession>
<feature type="domain" description="2EXR" evidence="1">
    <location>
        <begin position="13"/>
        <end position="93"/>
    </location>
</feature>
<dbReference type="InterPro" id="IPR045518">
    <property type="entry name" value="2EXR"/>
</dbReference>
<dbReference type="Proteomes" id="UP001391051">
    <property type="component" value="Unassembled WGS sequence"/>
</dbReference>
<name>A0ABR1Q8Q8_9PEZI</name>
<sequence length="237" mass="27585">METDQAVQQRSLPYIPPEIRLMIWKELALIPRVVTIDFSRNAHSVPPFVEIDGIPYAQTPALFLVSRETRRIALETYRVRVYLQSWPGANWLLAEHDRLLLKDIGWGWHTYGWGSGKYFFSGGTCEDFHPEAKKDQPRHLVYRVITNFAQGLRPSGLPTEQELLSQSWGDLDNERRTIARYSLRKLMPKPADQWLLREYLDELSEPQVAAEEPLVLLLDMFNIKERIVRGLDDFIPP</sequence>
<organism evidence="2 3">
    <name type="scientific">Apiospora aurea</name>
    <dbReference type="NCBI Taxonomy" id="335848"/>
    <lineage>
        <taxon>Eukaryota</taxon>
        <taxon>Fungi</taxon>
        <taxon>Dikarya</taxon>
        <taxon>Ascomycota</taxon>
        <taxon>Pezizomycotina</taxon>
        <taxon>Sordariomycetes</taxon>
        <taxon>Xylariomycetidae</taxon>
        <taxon>Amphisphaeriales</taxon>
        <taxon>Apiosporaceae</taxon>
        <taxon>Apiospora</taxon>
    </lineage>
</organism>
<gene>
    <name evidence="2" type="ORF">PG986_009680</name>
</gene>
<keyword evidence="3" id="KW-1185">Reference proteome</keyword>
<proteinExistence type="predicted"/>